<keyword evidence="1" id="KW-0732">Signal</keyword>
<dbReference type="EMBL" id="JAACXV010000026">
    <property type="protein sequence ID" value="KAF7286418.1"/>
    <property type="molecule type" value="Genomic_DNA"/>
</dbReference>
<protein>
    <submittedName>
        <fullName evidence="2">Uncharacterized protein</fullName>
    </submittedName>
</protein>
<keyword evidence="3" id="KW-1185">Reference proteome</keyword>
<dbReference type="Proteomes" id="UP000625711">
    <property type="component" value="Unassembled WGS sequence"/>
</dbReference>
<feature type="signal peptide" evidence="1">
    <location>
        <begin position="1"/>
        <end position="23"/>
    </location>
</feature>
<feature type="chain" id="PRO_5032330863" evidence="1">
    <location>
        <begin position="24"/>
        <end position="117"/>
    </location>
</feature>
<evidence type="ECO:0000256" key="1">
    <source>
        <dbReference type="SAM" id="SignalP"/>
    </source>
</evidence>
<evidence type="ECO:0000313" key="3">
    <source>
        <dbReference type="Proteomes" id="UP000625711"/>
    </source>
</evidence>
<organism evidence="2 3">
    <name type="scientific">Rhynchophorus ferrugineus</name>
    <name type="common">Red palm weevil</name>
    <name type="synonym">Curculio ferrugineus</name>
    <dbReference type="NCBI Taxonomy" id="354439"/>
    <lineage>
        <taxon>Eukaryota</taxon>
        <taxon>Metazoa</taxon>
        <taxon>Ecdysozoa</taxon>
        <taxon>Arthropoda</taxon>
        <taxon>Hexapoda</taxon>
        <taxon>Insecta</taxon>
        <taxon>Pterygota</taxon>
        <taxon>Neoptera</taxon>
        <taxon>Endopterygota</taxon>
        <taxon>Coleoptera</taxon>
        <taxon>Polyphaga</taxon>
        <taxon>Cucujiformia</taxon>
        <taxon>Curculionidae</taxon>
        <taxon>Dryophthorinae</taxon>
        <taxon>Rhynchophorus</taxon>
    </lineage>
</organism>
<dbReference type="AlphaFoldDB" id="A0A834IYV0"/>
<gene>
    <name evidence="2" type="ORF">GWI33_005338</name>
</gene>
<accession>A0A834IYV0</accession>
<reference evidence="2" key="1">
    <citation type="submission" date="2020-08" db="EMBL/GenBank/DDBJ databases">
        <title>Genome sequencing and assembly of the red palm weevil Rhynchophorus ferrugineus.</title>
        <authorList>
            <person name="Dias G.B."/>
            <person name="Bergman C.M."/>
            <person name="Manee M."/>
        </authorList>
    </citation>
    <scope>NUCLEOTIDE SEQUENCE</scope>
    <source>
        <strain evidence="2">AA-2017</strain>
        <tissue evidence="2">Whole larva</tissue>
    </source>
</reference>
<evidence type="ECO:0000313" key="2">
    <source>
        <dbReference type="EMBL" id="KAF7286418.1"/>
    </source>
</evidence>
<name>A0A834IYV0_RHYFE</name>
<comment type="caution">
    <text evidence="2">The sequence shown here is derived from an EMBL/GenBank/DDBJ whole genome shotgun (WGS) entry which is preliminary data.</text>
</comment>
<sequence length="117" mass="12918">MPPANFKVKHLIIICFGYGVVESAEESQHIKINSKLRERSETVLNKIISGEVLVRQLSVRVFIHQFLVLSYSAALGLTPGLASFCRFGPVGFCFAASWPQSFPSPVVGCFSRTAWIS</sequence>
<proteinExistence type="predicted"/>